<evidence type="ECO:0000313" key="12">
    <source>
        <dbReference type="EMBL" id="MDC8830004.1"/>
    </source>
</evidence>
<keyword evidence="8" id="KW-1133">Transmembrane helix</keyword>
<comment type="caution">
    <text evidence="12">The sequence shown here is derived from an EMBL/GenBank/DDBJ whole genome shotgun (WGS) entry which is preliminary data.</text>
</comment>
<dbReference type="InterPro" id="IPR006260">
    <property type="entry name" value="TonB/TolA_C"/>
</dbReference>
<keyword evidence="3" id="KW-0813">Transport</keyword>
<dbReference type="InterPro" id="IPR051045">
    <property type="entry name" value="TonB-dependent_transducer"/>
</dbReference>
<accession>A0ABT5L0P9</accession>
<reference evidence="12 13" key="1">
    <citation type="submission" date="2022-10" db="EMBL/GenBank/DDBJ databases">
        <title>Alteromonas sp. chi3 Genome sequencing.</title>
        <authorList>
            <person name="Park S."/>
        </authorList>
    </citation>
    <scope>NUCLEOTIDE SEQUENCE [LARGE SCALE GENOMIC DNA]</scope>
    <source>
        <strain evidence="13">chi3</strain>
    </source>
</reference>
<name>A0ABT5L0P9_9ALTE</name>
<dbReference type="Proteomes" id="UP001218788">
    <property type="component" value="Unassembled WGS sequence"/>
</dbReference>
<evidence type="ECO:0000256" key="3">
    <source>
        <dbReference type="ARBA" id="ARBA00022448"/>
    </source>
</evidence>
<evidence type="ECO:0000256" key="8">
    <source>
        <dbReference type="ARBA" id="ARBA00022989"/>
    </source>
</evidence>
<evidence type="ECO:0000256" key="6">
    <source>
        <dbReference type="ARBA" id="ARBA00022692"/>
    </source>
</evidence>
<feature type="signal peptide" evidence="10">
    <location>
        <begin position="1"/>
        <end position="21"/>
    </location>
</feature>
<evidence type="ECO:0000256" key="9">
    <source>
        <dbReference type="ARBA" id="ARBA00023136"/>
    </source>
</evidence>
<evidence type="ECO:0000313" key="13">
    <source>
        <dbReference type="Proteomes" id="UP001218788"/>
    </source>
</evidence>
<dbReference type="EMBL" id="JAQQXP010000001">
    <property type="protein sequence ID" value="MDC8830004.1"/>
    <property type="molecule type" value="Genomic_DNA"/>
</dbReference>
<keyword evidence="13" id="KW-1185">Reference proteome</keyword>
<evidence type="ECO:0000256" key="1">
    <source>
        <dbReference type="ARBA" id="ARBA00004383"/>
    </source>
</evidence>
<dbReference type="InterPro" id="IPR037682">
    <property type="entry name" value="TonB_C"/>
</dbReference>
<evidence type="ECO:0000256" key="7">
    <source>
        <dbReference type="ARBA" id="ARBA00022927"/>
    </source>
</evidence>
<keyword evidence="10" id="KW-0732">Signal</keyword>
<organism evidence="12 13">
    <name type="scientific">Alteromonas gilva</name>
    <dbReference type="NCBI Taxonomy" id="2987522"/>
    <lineage>
        <taxon>Bacteria</taxon>
        <taxon>Pseudomonadati</taxon>
        <taxon>Pseudomonadota</taxon>
        <taxon>Gammaproteobacteria</taxon>
        <taxon>Alteromonadales</taxon>
        <taxon>Alteromonadaceae</taxon>
        <taxon>Alteromonas/Salinimonas group</taxon>
        <taxon>Alteromonas</taxon>
    </lineage>
</organism>
<keyword evidence="4" id="KW-1003">Cell membrane</keyword>
<keyword evidence="5" id="KW-0997">Cell inner membrane</keyword>
<sequence>MRILTVIVALVALLSVNYVNADTDSTAVESFSDAYRAYQSAMEQQQAEDAVHYAKQALALASKETLSDADNYYALHYNLGNALRAADNLTAAIDQFETLQNWSEAQFGEYALETFALRTEVVAIKNTGKYAHSSASKLRDQLRSYKSLLNDLDDAKEENPAEAAAIYYSVLSLVSKSSKSPVRLSKLTKLLEEGIELAEAQWPDNDYRGLHLQVLLAKVHYASDDLDDAVALFSNVAERVDSALSYTHPWVLNAHASLVKAYSRMGEDELATQHCQLIGKMVPWDNEQDPTPIYRVNPDFPVAAARMGSEGYVRFEFDIDEQGFVVNPQVLANSGSSQFIEESLKAIEQWRYAPKFENGEPVLAQHNVVQLDFKLMP</sequence>
<evidence type="ECO:0000256" key="4">
    <source>
        <dbReference type="ARBA" id="ARBA00022475"/>
    </source>
</evidence>
<keyword evidence="7" id="KW-0653">Protein transport</keyword>
<dbReference type="PANTHER" id="PTHR33446">
    <property type="entry name" value="PROTEIN TONB-RELATED"/>
    <property type="match status" value="1"/>
</dbReference>
<evidence type="ECO:0000256" key="2">
    <source>
        <dbReference type="ARBA" id="ARBA00006555"/>
    </source>
</evidence>
<dbReference type="PROSITE" id="PS52015">
    <property type="entry name" value="TONB_CTD"/>
    <property type="match status" value="1"/>
</dbReference>
<keyword evidence="9" id="KW-0472">Membrane</keyword>
<dbReference type="SUPFAM" id="SSF74653">
    <property type="entry name" value="TolA/TonB C-terminal domain"/>
    <property type="match status" value="1"/>
</dbReference>
<dbReference type="SUPFAM" id="SSF48452">
    <property type="entry name" value="TPR-like"/>
    <property type="match status" value="1"/>
</dbReference>
<feature type="domain" description="TonB C-terminal" evidence="11">
    <location>
        <begin position="285"/>
        <end position="377"/>
    </location>
</feature>
<protein>
    <submittedName>
        <fullName evidence="12">TonB family protein</fullName>
    </submittedName>
</protein>
<dbReference type="Pfam" id="PF03544">
    <property type="entry name" value="TonB_C"/>
    <property type="match status" value="1"/>
</dbReference>
<dbReference type="Gene3D" id="3.30.1150.10">
    <property type="match status" value="1"/>
</dbReference>
<proteinExistence type="inferred from homology"/>
<evidence type="ECO:0000256" key="10">
    <source>
        <dbReference type="SAM" id="SignalP"/>
    </source>
</evidence>
<dbReference type="NCBIfam" id="TIGR01352">
    <property type="entry name" value="tonB_Cterm"/>
    <property type="match status" value="1"/>
</dbReference>
<dbReference type="InterPro" id="IPR011990">
    <property type="entry name" value="TPR-like_helical_dom_sf"/>
</dbReference>
<dbReference type="Gene3D" id="1.25.40.10">
    <property type="entry name" value="Tetratricopeptide repeat domain"/>
    <property type="match status" value="1"/>
</dbReference>
<evidence type="ECO:0000256" key="5">
    <source>
        <dbReference type="ARBA" id="ARBA00022519"/>
    </source>
</evidence>
<gene>
    <name evidence="12" type="ORF">OIK42_04410</name>
</gene>
<dbReference type="RefSeq" id="WP_273638652.1">
    <property type="nucleotide sequence ID" value="NZ_JAQQXP010000001.1"/>
</dbReference>
<dbReference type="PANTHER" id="PTHR33446:SF14">
    <property type="entry name" value="PROTEIN TONB"/>
    <property type="match status" value="1"/>
</dbReference>
<feature type="chain" id="PRO_5047019868" evidence="10">
    <location>
        <begin position="22"/>
        <end position="377"/>
    </location>
</feature>
<evidence type="ECO:0000259" key="11">
    <source>
        <dbReference type="PROSITE" id="PS52015"/>
    </source>
</evidence>
<keyword evidence="6" id="KW-0812">Transmembrane</keyword>
<comment type="subcellular location">
    <subcellularLocation>
        <location evidence="1">Cell inner membrane</location>
        <topology evidence="1">Single-pass membrane protein</topology>
        <orientation evidence="1">Periplasmic side</orientation>
    </subcellularLocation>
</comment>
<comment type="similarity">
    <text evidence="2">Belongs to the TonB family.</text>
</comment>